<evidence type="ECO:0000256" key="4">
    <source>
        <dbReference type="ARBA" id="ARBA00023136"/>
    </source>
</evidence>
<keyword evidence="3 5" id="KW-1133">Transmembrane helix</keyword>
<gene>
    <name evidence="6" type="ORF">JIV24_12065</name>
</gene>
<dbReference type="PANTHER" id="PTHR43723">
    <property type="entry name" value="COBALT TRANSPORT PROTEIN CBIQ"/>
    <property type="match status" value="1"/>
</dbReference>
<evidence type="ECO:0000256" key="2">
    <source>
        <dbReference type="ARBA" id="ARBA00022692"/>
    </source>
</evidence>
<dbReference type="PANTHER" id="PTHR43723:SF1">
    <property type="entry name" value="COBALT TRANSPORT PROTEIN CBIQ"/>
    <property type="match status" value="1"/>
</dbReference>
<dbReference type="InterPro" id="IPR052770">
    <property type="entry name" value="Cobalt_transport_CbiQ"/>
</dbReference>
<evidence type="ECO:0000256" key="5">
    <source>
        <dbReference type="SAM" id="Phobius"/>
    </source>
</evidence>
<dbReference type="Pfam" id="PF02361">
    <property type="entry name" value="CbiQ"/>
    <property type="match status" value="1"/>
</dbReference>
<keyword evidence="7" id="KW-1185">Reference proteome</keyword>
<keyword evidence="4 5" id="KW-0472">Membrane</keyword>
<sequence length="250" mass="28162">MQNRELLSTPFMSGTSEKLLMLMIWLCLAVGPNLLMMQSVLLVCGLVILFFKKGKQSASFKVMLLALPFIVIASVGVLFEMGSKLPNATFQFNTFGLWWNITPGSLQKSMLLMLKAVNGLCILQFAVRNFSYHESITVAKRLHLPPVLIEMIVLSYRYLHGVQKTASEVMMAQRQRMGYQNLSTSVNSFSLMLSAVFVRSLRFSIQNNQAMGVRAYNGTLYLPEEWHRSSVLGFASVVVFSLFFISLSFL</sequence>
<accession>A0ABS1HKS7</accession>
<feature type="transmembrane region" description="Helical" evidence="5">
    <location>
        <begin position="110"/>
        <end position="130"/>
    </location>
</feature>
<feature type="transmembrane region" description="Helical" evidence="5">
    <location>
        <begin position="179"/>
        <end position="198"/>
    </location>
</feature>
<evidence type="ECO:0000313" key="7">
    <source>
        <dbReference type="Proteomes" id="UP000605676"/>
    </source>
</evidence>
<evidence type="ECO:0000256" key="3">
    <source>
        <dbReference type="ARBA" id="ARBA00022989"/>
    </source>
</evidence>
<comment type="subcellular location">
    <subcellularLocation>
        <location evidence="1">Membrane</location>
        <topology evidence="1">Multi-pass membrane protein</topology>
    </subcellularLocation>
</comment>
<dbReference type="InterPro" id="IPR003339">
    <property type="entry name" value="ABC/ECF_trnsptr_transmembrane"/>
</dbReference>
<reference evidence="6 7" key="1">
    <citation type="submission" date="2021-01" db="EMBL/GenBank/DDBJ databases">
        <title>Carboxyliciviraga sp.nov., isolated from coastal sediments.</title>
        <authorList>
            <person name="Lu D."/>
            <person name="Zhang T."/>
        </authorList>
    </citation>
    <scope>NUCLEOTIDE SEQUENCE [LARGE SCALE GENOMIC DNA]</scope>
    <source>
        <strain evidence="6 7">N1Y132</strain>
    </source>
</reference>
<evidence type="ECO:0000313" key="6">
    <source>
        <dbReference type="EMBL" id="MBK3518070.1"/>
    </source>
</evidence>
<name>A0ABS1HKS7_9BACT</name>
<comment type="caution">
    <text evidence="6">The sequence shown here is derived from an EMBL/GenBank/DDBJ whole genome shotgun (WGS) entry which is preliminary data.</text>
</comment>
<feature type="transmembrane region" description="Helical" evidence="5">
    <location>
        <begin position="231"/>
        <end position="249"/>
    </location>
</feature>
<protein>
    <recommendedName>
        <fullName evidence="8">Cobalt ECF transporter T component CbiQ</fullName>
    </recommendedName>
</protein>
<feature type="transmembrane region" description="Helical" evidence="5">
    <location>
        <begin position="62"/>
        <end position="79"/>
    </location>
</feature>
<dbReference type="RefSeq" id="WP_200465298.1">
    <property type="nucleotide sequence ID" value="NZ_JAENRR010000026.1"/>
</dbReference>
<organism evidence="6 7">
    <name type="scientific">Carboxylicivirga marina</name>
    <dbReference type="NCBI Taxonomy" id="2800988"/>
    <lineage>
        <taxon>Bacteria</taxon>
        <taxon>Pseudomonadati</taxon>
        <taxon>Bacteroidota</taxon>
        <taxon>Bacteroidia</taxon>
        <taxon>Marinilabiliales</taxon>
        <taxon>Marinilabiliaceae</taxon>
        <taxon>Carboxylicivirga</taxon>
    </lineage>
</organism>
<evidence type="ECO:0000256" key="1">
    <source>
        <dbReference type="ARBA" id="ARBA00004141"/>
    </source>
</evidence>
<dbReference type="Proteomes" id="UP000605676">
    <property type="component" value="Unassembled WGS sequence"/>
</dbReference>
<feature type="transmembrane region" description="Helical" evidence="5">
    <location>
        <begin position="20"/>
        <end position="50"/>
    </location>
</feature>
<dbReference type="EMBL" id="JAENRR010000026">
    <property type="protein sequence ID" value="MBK3518070.1"/>
    <property type="molecule type" value="Genomic_DNA"/>
</dbReference>
<proteinExistence type="predicted"/>
<evidence type="ECO:0008006" key="8">
    <source>
        <dbReference type="Google" id="ProtNLM"/>
    </source>
</evidence>
<dbReference type="CDD" id="cd16914">
    <property type="entry name" value="EcfT"/>
    <property type="match status" value="1"/>
</dbReference>
<keyword evidence="2 5" id="KW-0812">Transmembrane</keyword>